<accession>A0A226D6D6</accession>
<comment type="caution">
    <text evidence="1">The sequence shown here is derived from an EMBL/GenBank/DDBJ whole genome shotgun (WGS) entry which is preliminary data.</text>
</comment>
<name>A0A226D6D6_FOLCA</name>
<evidence type="ECO:0000313" key="1">
    <source>
        <dbReference type="EMBL" id="OXA40221.1"/>
    </source>
</evidence>
<sequence length="215" mass="24951">MTRAENEEFAEVVFHSYENLFDRDKKTIDHFARRGKRRFVIDRIITRCELTGDTNYKKLSGRPATQSTKRNVEKVKKLFKKRPSTSMTAASTKLKISKSTICRIKLHKLGMKGYVKQPAPKYVGTQQERAKTGCRKIYKKSLSKVLVIDDETYVTIDPDDIPGRKFFHATSPEDVKYEDKVQPKAKFPKKILIWQAMDENTESTLRRKTSILSKN</sequence>
<dbReference type="Proteomes" id="UP000198287">
    <property type="component" value="Unassembled WGS sequence"/>
</dbReference>
<dbReference type="EMBL" id="LNIX01000034">
    <property type="protein sequence ID" value="OXA40221.1"/>
    <property type="molecule type" value="Genomic_DNA"/>
</dbReference>
<organism evidence="1 2">
    <name type="scientific">Folsomia candida</name>
    <name type="common">Springtail</name>
    <dbReference type="NCBI Taxonomy" id="158441"/>
    <lineage>
        <taxon>Eukaryota</taxon>
        <taxon>Metazoa</taxon>
        <taxon>Ecdysozoa</taxon>
        <taxon>Arthropoda</taxon>
        <taxon>Hexapoda</taxon>
        <taxon>Collembola</taxon>
        <taxon>Entomobryomorpha</taxon>
        <taxon>Isotomoidea</taxon>
        <taxon>Isotomidae</taxon>
        <taxon>Proisotominae</taxon>
        <taxon>Folsomia</taxon>
    </lineage>
</organism>
<protein>
    <submittedName>
        <fullName evidence="1">Uncharacterized protein</fullName>
    </submittedName>
</protein>
<dbReference type="AlphaFoldDB" id="A0A226D6D6"/>
<evidence type="ECO:0000313" key="2">
    <source>
        <dbReference type="Proteomes" id="UP000198287"/>
    </source>
</evidence>
<reference evidence="1 2" key="1">
    <citation type="submission" date="2015-12" db="EMBL/GenBank/DDBJ databases">
        <title>The genome of Folsomia candida.</title>
        <authorList>
            <person name="Faddeeva A."/>
            <person name="Derks M.F."/>
            <person name="Anvar Y."/>
            <person name="Smit S."/>
            <person name="Van Straalen N."/>
            <person name="Roelofs D."/>
        </authorList>
    </citation>
    <scope>NUCLEOTIDE SEQUENCE [LARGE SCALE GENOMIC DNA]</scope>
    <source>
        <strain evidence="1 2">VU population</strain>
        <tissue evidence="1">Whole body</tissue>
    </source>
</reference>
<proteinExistence type="predicted"/>
<gene>
    <name evidence="1" type="ORF">Fcan01_24870</name>
</gene>
<keyword evidence="2" id="KW-1185">Reference proteome</keyword>